<dbReference type="UniPathway" id="UPA00068">
    <property type="reaction ID" value="UER00114"/>
</dbReference>
<comment type="subcellular location">
    <subcellularLocation>
        <location evidence="6">Cytoplasm</location>
    </subcellularLocation>
</comment>
<comment type="similarity">
    <text evidence="6">Belongs to the lyase 1 family. Argininosuccinate lyase subfamily.</text>
</comment>
<dbReference type="InterPro" id="IPR029419">
    <property type="entry name" value="Arg_succ_lyase_C"/>
</dbReference>
<gene>
    <name evidence="6 9" type="primary">argH</name>
    <name evidence="9" type="ORF">EBB45_11200</name>
</gene>
<dbReference type="Gene3D" id="1.10.275.10">
    <property type="entry name" value="Fumarase/aspartase (N-terminal domain)"/>
    <property type="match status" value="1"/>
</dbReference>
<dbReference type="PANTHER" id="PTHR43814:SF1">
    <property type="entry name" value="ARGININOSUCCINATE LYASE"/>
    <property type="match status" value="1"/>
</dbReference>
<protein>
    <recommendedName>
        <fullName evidence="2 6">Argininosuccinate lyase</fullName>
        <shortName evidence="6">ASAL</shortName>
        <ecNumber evidence="2 6">4.3.2.1</ecNumber>
    </recommendedName>
    <alternativeName>
        <fullName evidence="6">Arginosuccinase</fullName>
    </alternativeName>
</protein>
<dbReference type="HAMAP" id="MF_00006">
    <property type="entry name" value="Arg_succ_lyase"/>
    <property type="match status" value="1"/>
</dbReference>
<evidence type="ECO:0000256" key="5">
    <source>
        <dbReference type="ARBA" id="ARBA00023239"/>
    </source>
</evidence>
<sequence>MRERLKAELSEEVINYLLLPALEAEQKRSFTNIMDINKGHLIMLISKGIVSQEDGQKITDALESINKNGAASLELDPKLEELYFNIEAALIKIVGVEVGGQLHTGRSRNDLYATLARMNSRDSLLNICQQVVSLREEIMKIANNSLHTVMSGYTHMQPAEPITLAHYLSAILSALERDFQRFIQSFNVINISPLGAGAMASTSFKIDRQETSTLLGFEHAMENSIDAVASRDYVLEALSAMNILMNNLSRFSQDLYIWSTDEFGIVEVGDSVAACSSIMPQKKNPITLEHIKAKSGHVMSALISATSCLKNTSYGHSRDLTESFKYFWDAFTDVDSSLHLMTATVKTLKFNEEKMLLRTMENFSTVTELANTIVREANISFREAHQIVGHLVSEMIDKKIPVSNIDSEVIKDLSKLVIGKEILLSKEGIKQALDPIQNVELKSTIGGPASGEVKRQLIRLTEALEKDKKWLIKQQTLFHDKRSKLSNTQNV</sequence>
<comment type="caution">
    <text evidence="9">The sequence shown here is derived from an EMBL/GenBank/DDBJ whole genome shotgun (WGS) entry which is preliminary data.</text>
</comment>
<evidence type="ECO:0000256" key="6">
    <source>
        <dbReference type="HAMAP-Rule" id="MF_00006"/>
    </source>
</evidence>
<dbReference type="AlphaFoldDB" id="A0A3N9UDX6"/>
<dbReference type="OrthoDB" id="9769623at2"/>
<dbReference type="InterPro" id="IPR024083">
    <property type="entry name" value="Fumarase/histidase_N"/>
</dbReference>
<evidence type="ECO:0000256" key="1">
    <source>
        <dbReference type="ARBA" id="ARBA00004941"/>
    </source>
</evidence>
<evidence type="ECO:0000313" key="10">
    <source>
        <dbReference type="Proteomes" id="UP000274033"/>
    </source>
</evidence>
<keyword evidence="4 6" id="KW-0028">Amino-acid biosynthesis</keyword>
<dbReference type="NCBIfam" id="TIGR00838">
    <property type="entry name" value="argH"/>
    <property type="match status" value="1"/>
</dbReference>
<evidence type="ECO:0000259" key="8">
    <source>
        <dbReference type="Pfam" id="PF14698"/>
    </source>
</evidence>
<evidence type="ECO:0000259" key="7">
    <source>
        <dbReference type="Pfam" id="PF00206"/>
    </source>
</evidence>
<reference evidence="9 10" key="1">
    <citation type="journal article" date="2013" name="J. Microbiol.">
        <title>Lysinibacillus chungkukjangi sp. nov., isolated from Chungkukjang, Korean fermented soybean food.</title>
        <authorList>
            <person name="Kim S.J."/>
            <person name="Jang Y.H."/>
            <person name="Hamada M."/>
            <person name="Ahn J.H."/>
            <person name="Weon H.Y."/>
            <person name="Suzuki K."/>
            <person name="Whang K.S."/>
            <person name="Kwon S.W."/>
        </authorList>
    </citation>
    <scope>NUCLEOTIDE SEQUENCE [LARGE SCALE GENOMIC DNA]</scope>
    <source>
        <strain evidence="9 10">MCCC 1A12701</strain>
    </source>
</reference>
<dbReference type="Pfam" id="PF14698">
    <property type="entry name" value="ASL_C2"/>
    <property type="match status" value="1"/>
</dbReference>
<dbReference type="GO" id="GO:0042450">
    <property type="term" value="P:L-arginine biosynthetic process via ornithine"/>
    <property type="evidence" value="ECO:0007669"/>
    <property type="project" value="UniProtKB-UniRule"/>
</dbReference>
<dbReference type="EMBL" id="RRCT01000009">
    <property type="protein sequence ID" value="RQW74448.1"/>
    <property type="molecule type" value="Genomic_DNA"/>
</dbReference>
<evidence type="ECO:0000256" key="4">
    <source>
        <dbReference type="ARBA" id="ARBA00022605"/>
    </source>
</evidence>
<dbReference type="PRINTS" id="PR00145">
    <property type="entry name" value="ARGSUCLYASE"/>
</dbReference>
<dbReference type="RefSeq" id="WP_124764704.1">
    <property type="nucleotide sequence ID" value="NZ_JAFBDY010000008.1"/>
</dbReference>
<keyword evidence="6" id="KW-0963">Cytoplasm</keyword>
<dbReference type="GO" id="GO:0004056">
    <property type="term" value="F:argininosuccinate lyase activity"/>
    <property type="evidence" value="ECO:0007669"/>
    <property type="project" value="UniProtKB-UniRule"/>
</dbReference>
<comment type="catalytic activity">
    <reaction evidence="6">
        <text>2-(N(omega)-L-arginino)succinate = fumarate + L-arginine</text>
        <dbReference type="Rhea" id="RHEA:24020"/>
        <dbReference type="ChEBI" id="CHEBI:29806"/>
        <dbReference type="ChEBI" id="CHEBI:32682"/>
        <dbReference type="ChEBI" id="CHEBI:57472"/>
        <dbReference type="EC" id="4.3.2.1"/>
    </reaction>
</comment>
<dbReference type="InterPro" id="IPR022761">
    <property type="entry name" value="Fumarate_lyase_N"/>
</dbReference>
<accession>A0A3N9UDX6</accession>
<dbReference type="Gene3D" id="1.10.40.30">
    <property type="entry name" value="Fumarase/aspartase (C-terminal domain)"/>
    <property type="match status" value="1"/>
</dbReference>
<keyword evidence="3 6" id="KW-0055">Arginine biosynthesis</keyword>
<dbReference type="Proteomes" id="UP000274033">
    <property type="component" value="Unassembled WGS sequence"/>
</dbReference>
<proteinExistence type="inferred from homology"/>
<feature type="domain" description="Argininosuccinate lyase C-terminal" evidence="8">
    <location>
        <begin position="363"/>
        <end position="439"/>
    </location>
</feature>
<dbReference type="Pfam" id="PF00206">
    <property type="entry name" value="Lyase_1"/>
    <property type="match status" value="1"/>
</dbReference>
<dbReference type="CDD" id="cd01359">
    <property type="entry name" value="Argininosuccinate_lyase"/>
    <property type="match status" value="1"/>
</dbReference>
<dbReference type="GO" id="GO:0005829">
    <property type="term" value="C:cytosol"/>
    <property type="evidence" value="ECO:0007669"/>
    <property type="project" value="TreeGrafter"/>
</dbReference>
<comment type="pathway">
    <text evidence="1 6">Amino-acid biosynthesis; L-arginine biosynthesis; L-arginine from L-ornithine and carbamoyl phosphate: step 3/3.</text>
</comment>
<dbReference type="PRINTS" id="PR00149">
    <property type="entry name" value="FUMRATELYASE"/>
</dbReference>
<dbReference type="PANTHER" id="PTHR43814">
    <property type="entry name" value="ARGININOSUCCINATE LYASE"/>
    <property type="match status" value="1"/>
</dbReference>
<feature type="domain" description="Fumarate lyase N-terminal" evidence="7">
    <location>
        <begin position="46"/>
        <end position="299"/>
    </location>
</feature>
<evidence type="ECO:0000313" key="9">
    <source>
        <dbReference type="EMBL" id="RQW74448.1"/>
    </source>
</evidence>
<evidence type="ECO:0000256" key="2">
    <source>
        <dbReference type="ARBA" id="ARBA00012338"/>
    </source>
</evidence>
<keyword evidence="5 6" id="KW-0456">Lyase</keyword>
<dbReference type="SUPFAM" id="SSF48557">
    <property type="entry name" value="L-aspartase-like"/>
    <property type="match status" value="1"/>
</dbReference>
<dbReference type="InterPro" id="IPR009049">
    <property type="entry name" value="Argininosuccinate_lyase"/>
</dbReference>
<evidence type="ECO:0000256" key="3">
    <source>
        <dbReference type="ARBA" id="ARBA00022571"/>
    </source>
</evidence>
<keyword evidence="10" id="KW-1185">Reference proteome</keyword>
<dbReference type="InterPro" id="IPR000362">
    <property type="entry name" value="Fumarate_lyase_fam"/>
</dbReference>
<dbReference type="EC" id="4.3.2.1" evidence="2 6"/>
<name>A0A3N9UDX6_9BACI</name>
<dbReference type="Gene3D" id="1.20.200.10">
    <property type="entry name" value="Fumarase/aspartase (Central domain)"/>
    <property type="match status" value="1"/>
</dbReference>
<organism evidence="9 10">
    <name type="scientific">Lysinibacillus composti</name>
    <dbReference type="NCBI Taxonomy" id="720633"/>
    <lineage>
        <taxon>Bacteria</taxon>
        <taxon>Bacillati</taxon>
        <taxon>Bacillota</taxon>
        <taxon>Bacilli</taxon>
        <taxon>Bacillales</taxon>
        <taxon>Bacillaceae</taxon>
        <taxon>Lysinibacillus</taxon>
    </lineage>
</organism>
<dbReference type="InterPro" id="IPR008948">
    <property type="entry name" value="L-Aspartase-like"/>
</dbReference>